<organism evidence="2 3">
    <name type="scientific">Claviceps humidiphila</name>
    <dbReference type="NCBI Taxonomy" id="1294629"/>
    <lineage>
        <taxon>Eukaryota</taxon>
        <taxon>Fungi</taxon>
        <taxon>Dikarya</taxon>
        <taxon>Ascomycota</taxon>
        <taxon>Pezizomycotina</taxon>
        <taxon>Sordariomycetes</taxon>
        <taxon>Hypocreomycetidae</taxon>
        <taxon>Hypocreales</taxon>
        <taxon>Clavicipitaceae</taxon>
        <taxon>Claviceps</taxon>
    </lineage>
</organism>
<feature type="region of interest" description="Disordered" evidence="1">
    <location>
        <begin position="252"/>
        <end position="295"/>
    </location>
</feature>
<sequence length="295" mass="32116">MDLCHHLAEYHADERSGLPIVAHVDHGQLGNDEERPRSAPGKLPCDFFVPPTLGDPTQNDAFIGEWKAAAFPPMDDVSDEPSVFTAKLGDHHGPRLAPSISLFNVKIPQCPEFVGRELEAMCIPQQENETGGQDGDDGNNENADNVDVERVEYGQQGGHQRSGFAENRGSEEILALPRVLPTTPTLTSTTSSRPLSSRRFPSIESVMYSHSDIQSPFSFTSSASSTSILANANSGTRARSVRPVVVRQSLIDDDESDLSSLDDDESDFSWLDDDESDLSCRDGDTRSSEISPVLS</sequence>
<evidence type="ECO:0000313" key="2">
    <source>
        <dbReference type="EMBL" id="KAG6112013.1"/>
    </source>
</evidence>
<gene>
    <name evidence="2" type="ORF">E4U13_004501</name>
</gene>
<evidence type="ECO:0000313" key="3">
    <source>
        <dbReference type="Proteomes" id="UP000732380"/>
    </source>
</evidence>
<name>A0A9P7PY54_9HYPO</name>
<feature type="compositionally biased region" description="Acidic residues" evidence="1">
    <location>
        <begin position="252"/>
        <end position="277"/>
    </location>
</feature>
<evidence type="ECO:0000256" key="1">
    <source>
        <dbReference type="SAM" id="MobiDB-lite"/>
    </source>
</evidence>
<dbReference type="AlphaFoldDB" id="A0A9P7PY54"/>
<accession>A0A9P7PY54</accession>
<feature type="compositionally biased region" description="Basic and acidic residues" evidence="1">
    <location>
        <begin position="278"/>
        <end position="287"/>
    </location>
</feature>
<dbReference type="Proteomes" id="UP000732380">
    <property type="component" value="Unassembled WGS sequence"/>
</dbReference>
<dbReference type="EMBL" id="SRQM01000354">
    <property type="protein sequence ID" value="KAG6112013.1"/>
    <property type="molecule type" value="Genomic_DNA"/>
</dbReference>
<reference evidence="2 3" key="1">
    <citation type="journal article" date="2020" name="bioRxiv">
        <title>Whole genome comparisons of ergot fungi reveals the divergence and evolution of species within the genus Claviceps are the result of varying mechanisms driving genome evolution and host range expansion.</title>
        <authorList>
            <person name="Wyka S.A."/>
            <person name="Mondo S.J."/>
            <person name="Liu M."/>
            <person name="Dettman J."/>
            <person name="Nalam V."/>
            <person name="Broders K.D."/>
        </authorList>
    </citation>
    <scope>NUCLEOTIDE SEQUENCE [LARGE SCALE GENOMIC DNA]</scope>
    <source>
        <strain evidence="2 3">LM576</strain>
    </source>
</reference>
<protein>
    <submittedName>
        <fullName evidence="2">Uncharacterized protein</fullName>
    </submittedName>
</protein>
<comment type="caution">
    <text evidence="2">The sequence shown here is derived from an EMBL/GenBank/DDBJ whole genome shotgun (WGS) entry which is preliminary data.</text>
</comment>
<keyword evidence="3" id="KW-1185">Reference proteome</keyword>
<proteinExistence type="predicted"/>